<keyword evidence="3" id="KW-1185">Reference proteome</keyword>
<feature type="compositionally biased region" description="Basic and acidic residues" evidence="1">
    <location>
        <begin position="78"/>
        <end position="87"/>
    </location>
</feature>
<proteinExistence type="predicted"/>
<feature type="region of interest" description="Disordered" evidence="1">
    <location>
        <begin position="15"/>
        <end position="142"/>
    </location>
</feature>
<dbReference type="GeneID" id="94835868"/>
<dbReference type="Proteomes" id="UP000179807">
    <property type="component" value="Unassembled WGS sequence"/>
</dbReference>
<accession>A0A1J4KI01</accession>
<feature type="compositionally biased region" description="Basic and acidic residues" evidence="1">
    <location>
        <begin position="97"/>
        <end position="107"/>
    </location>
</feature>
<dbReference type="EMBL" id="MLAK01000607">
    <property type="protein sequence ID" value="OHT10560.1"/>
    <property type="molecule type" value="Genomic_DNA"/>
</dbReference>
<protein>
    <submittedName>
        <fullName evidence="2">Uncharacterized protein</fullName>
    </submittedName>
</protein>
<dbReference type="RefSeq" id="XP_068363696.1">
    <property type="nucleotide sequence ID" value="XM_068501164.1"/>
</dbReference>
<dbReference type="AlphaFoldDB" id="A0A1J4KI01"/>
<organism evidence="2 3">
    <name type="scientific">Tritrichomonas foetus</name>
    <dbReference type="NCBI Taxonomy" id="1144522"/>
    <lineage>
        <taxon>Eukaryota</taxon>
        <taxon>Metamonada</taxon>
        <taxon>Parabasalia</taxon>
        <taxon>Tritrichomonadida</taxon>
        <taxon>Tritrichomonadidae</taxon>
        <taxon>Tritrichomonas</taxon>
    </lineage>
</organism>
<reference evidence="2" key="1">
    <citation type="submission" date="2016-10" db="EMBL/GenBank/DDBJ databases">
        <authorList>
            <person name="Benchimol M."/>
            <person name="Almeida L.G."/>
            <person name="Vasconcelos A.T."/>
            <person name="Perreira-Neves A."/>
            <person name="Rosa I.A."/>
            <person name="Tasca T."/>
            <person name="Bogo M.R."/>
            <person name="de Souza W."/>
        </authorList>
    </citation>
    <scope>NUCLEOTIDE SEQUENCE [LARGE SCALE GENOMIC DNA]</scope>
    <source>
        <strain evidence="2">K</strain>
    </source>
</reference>
<evidence type="ECO:0000256" key="1">
    <source>
        <dbReference type="SAM" id="MobiDB-lite"/>
    </source>
</evidence>
<sequence>MLIKKVSKSIVLMSTKGELNELSNSSASEDEEAPAVPEIAFQPQLTPDASPAQMQPDENFRSKHPLFDAPELIDDHDELNAHEKLSSDDEADEGEQKDDLQSGKTDIHQSALVPQDADQDGDIPEWRKFSLPPTPEPDDTEIDAEIQEKFSIAKLLQQIRAA</sequence>
<comment type="caution">
    <text evidence="2">The sequence shown here is derived from an EMBL/GenBank/DDBJ whole genome shotgun (WGS) entry which is preliminary data.</text>
</comment>
<evidence type="ECO:0000313" key="2">
    <source>
        <dbReference type="EMBL" id="OHT10560.1"/>
    </source>
</evidence>
<name>A0A1J4KI01_9EUKA</name>
<dbReference type="VEuPathDB" id="TrichDB:TRFO_20047"/>
<evidence type="ECO:0000313" key="3">
    <source>
        <dbReference type="Proteomes" id="UP000179807"/>
    </source>
</evidence>
<gene>
    <name evidence="2" type="ORF">TRFO_20047</name>
</gene>